<gene>
    <name evidence="2" type="ORF">EH31_00785</name>
</gene>
<dbReference type="eggNOG" id="COG2503">
    <property type="taxonomic scope" value="Bacteria"/>
</dbReference>
<accession>A0A074MEP9</accession>
<dbReference type="InterPro" id="IPR036412">
    <property type="entry name" value="HAD-like_sf"/>
</dbReference>
<dbReference type="InterPro" id="IPR056782">
    <property type="entry name" value="HAD_PNKP"/>
</dbReference>
<proteinExistence type="predicted"/>
<protein>
    <recommendedName>
        <fullName evidence="1">Polynucleotide kinase PNKP phosphatase domain-containing protein</fullName>
    </recommendedName>
</protein>
<dbReference type="STRING" id="1044.EH31_00785"/>
<dbReference type="EMBL" id="JMIW01000001">
    <property type="protein sequence ID" value="KEO91230.1"/>
    <property type="molecule type" value="Genomic_DNA"/>
</dbReference>
<dbReference type="AlphaFoldDB" id="A0A074MEP9"/>
<feature type="domain" description="Polynucleotide kinase PNKP phosphatase" evidence="1">
    <location>
        <begin position="7"/>
        <end position="152"/>
    </location>
</feature>
<keyword evidence="3" id="KW-1185">Reference proteome</keyword>
<organism evidence="2 3">
    <name type="scientific">Erythrobacter longus</name>
    <dbReference type="NCBI Taxonomy" id="1044"/>
    <lineage>
        <taxon>Bacteria</taxon>
        <taxon>Pseudomonadati</taxon>
        <taxon>Pseudomonadota</taxon>
        <taxon>Alphaproteobacteria</taxon>
        <taxon>Sphingomonadales</taxon>
        <taxon>Erythrobacteraceae</taxon>
        <taxon>Erythrobacter/Porphyrobacter group</taxon>
        <taxon>Erythrobacter</taxon>
    </lineage>
</organism>
<dbReference type="Pfam" id="PF25109">
    <property type="entry name" value="HAD_PNKP"/>
    <property type="match status" value="1"/>
</dbReference>
<comment type="caution">
    <text evidence="2">The sequence shown here is derived from an EMBL/GenBank/DDBJ whole genome shotgun (WGS) entry which is preliminary data.</text>
</comment>
<dbReference type="Gene3D" id="3.40.50.1000">
    <property type="entry name" value="HAD superfamily/HAD-like"/>
    <property type="match status" value="1"/>
</dbReference>
<sequence>MNNPSQPKTVLFDIDGTLADIERRRGHLDKPSPDWKAFNAAMGDDTPNEPVVSLYLTLWSSPEYSPILVTSRSETSRKITEQWLIWNEIPFSRMLMRKAKDFRADHIIKEEILDQLLAEGLTTHFTVDDRQQMVDMWRRRGITCLQCDVGDF</sequence>
<reference evidence="2 3" key="1">
    <citation type="submission" date="2014-04" db="EMBL/GenBank/DDBJ databases">
        <title>A comprehensive comparison of genomes of Erythrobacter spp. strains.</title>
        <authorList>
            <person name="Zheng Q."/>
        </authorList>
    </citation>
    <scope>NUCLEOTIDE SEQUENCE [LARGE SCALE GENOMIC DNA]</scope>
    <source>
        <strain evidence="2 3">DSM 6997</strain>
    </source>
</reference>
<evidence type="ECO:0000313" key="2">
    <source>
        <dbReference type="EMBL" id="KEO91230.1"/>
    </source>
</evidence>
<evidence type="ECO:0000259" key="1">
    <source>
        <dbReference type="Pfam" id="PF25109"/>
    </source>
</evidence>
<dbReference type="InterPro" id="IPR023214">
    <property type="entry name" value="HAD_sf"/>
</dbReference>
<dbReference type="OrthoDB" id="7592866at2"/>
<evidence type="ECO:0000313" key="3">
    <source>
        <dbReference type="Proteomes" id="UP000027647"/>
    </source>
</evidence>
<name>A0A074MEP9_ERYLO</name>
<dbReference type="Proteomes" id="UP000027647">
    <property type="component" value="Unassembled WGS sequence"/>
</dbReference>
<dbReference type="SUPFAM" id="SSF56784">
    <property type="entry name" value="HAD-like"/>
    <property type="match status" value="1"/>
</dbReference>